<evidence type="ECO:0000259" key="3">
    <source>
        <dbReference type="PROSITE" id="PS50173"/>
    </source>
</evidence>
<organism evidence="4 5">
    <name type="scientific">Anaerospora hongkongensis</name>
    <dbReference type="NCBI Taxonomy" id="244830"/>
    <lineage>
        <taxon>Bacteria</taxon>
        <taxon>Bacillati</taxon>
        <taxon>Bacillota</taxon>
        <taxon>Negativicutes</taxon>
        <taxon>Selenomonadales</taxon>
        <taxon>Sporomusaceae</taxon>
        <taxon>Anaerospora</taxon>
    </lineage>
</organism>
<keyword evidence="2" id="KW-0239">DNA-directed DNA polymerase</keyword>
<dbReference type="InterPro" id="IPR022880">
    <property type="entry name" value="DNApol_IV"/>
</dbReference>
<dbReference type="Pfam" id="PF00817">
    <property type="entry name" value="IMS"/>
    <property type="match status" value="1"/>
</dbReference>
<dbReference type="AlphaFoldDB" id="A0A4R1Q2I3"/>
<evidence type="ECO:0000313" key="5">
    <source>
        <dbReference type="Proteomes" id="UP000295063"/>
    </source>
</evidence>
<evidence type="ECO:0000313" key="4">
    <source>
        <dbReference type="EMBL" id="TCL40199.1"/>
    </source>
</evidence>
<name>A0A4R1Q2I3_9FIRM</name>
<keyword evidence="2" id="KW-0963">Cytoplasm</keyword>
<reference evidence="4 5" key="1">
    <citation type="submission" date="2019-03" db="EMBL/GenBank/DDBJ databases">
        <title>Genomic Encyclopedia of Type Strains, Phase IV (KMG-IV): sequencing the most valuable type-strain genomes for metagenomic binning, comparative biology and taxonomic classification.</title>
        <authorList>
            <person name="Goeker M."/>
        </authorList>
    </citation>
    <scope>NUCLEOTIDE SEQUENCE [LARGE SCALE GENOMIC DNA]</scope>
    <source>
        <strain evidence="4 5">DSM 15969</strain>
    </source>
</reference>
<dbReference type="GO" id="GO:0003684">
    <property type="term" value="F:damaged DNA binding"/>
    <property type="evidence" value="ECO:0007669"/>
    <property type="project" value="InterPro"/>
</dbReference>
<gene>
    <name evidence="2" type="primary">dinB</name>
    <name evidence="4" type="ORF">EV210_101400</name>
</gene>
<comment type="similarity">
    <text evidence="1 2">Belongs to the DNA polymerase type-Y family.</text>
</comment>
<dbReference type="SUPFAM" id="SSF100879">
    <property type="entry name" value="Lesion bypass DNA polymerase (Y-family), little finger domain"/>
    <property type="match status" value="1"/>
</dbReference>
<dbReference type="PANTHER" id="PTHR11076">
    <property type="entry name" value="DNA REPAIR POLYMERASE UMUC / TRANSFERASE FAMILY MEMBER"/>
    <property type="match status" value="1"/>
</dbReference>
<accession>A0A4R1Q2I3</accession>
<dbReference type="PANTHER" id="PTHR11076:SF35">
    <property type="entry name" value="DNA REPAIR PROTEIN HOMOLOG YOBH"/>
    <property type="match status" value="1"/>
</dbReference>
<keyword evidence="2" id="KW-0515">Mutator protein</keyword>
<dbReference type="InterPro" id="IPR043502">
    <property type="entry name" value="DNA/RNA_pol_sf"/>
</dbReference>
<keyword evidence="2" id="KW-0460">Magnesium</keyword>
<dbReference type="Proteomes" id="UP000295063">
    <property type="component" value="Unassembled WGS sequence"/>
</dbReference>
<dbReference type="GO" id="GO:0005829">
    <property type="term" value="C:cytosol"/>
    <property type="evidence" value="ECO:0007669"/>
    <property type="project" value="TreeGrafter"/>
</dbReference>
<feature type="domain" description="UmuC" evidence="3">
    <location>
        <begin position="5"/>
        <end position="187"/>
    </location>
</feature>
<dbReference type="GO" id="GO:0006281">
    <property type="term" value="P:DNA repair"/>
    <property type="evidence" value="ECO:0007669"/>
    <property type="project" value="UniProtKB-UniRule"/>
</dbReference>
<dbReference type="GO" id="GO:0042276">
    <property type="term" value="P:error-prone translesion synthesis"/>
    <property type="evidence" value="ECO:0007669"/>
    <property type="project" value="TreeGrafter"/>
</dbReference>
<dbReference type="GO" id="GO:0009432">
    <property type="term" value="P:SOS response"/>
    <property type="evidence" value="ECO:0007669"/>
    <property type="project" value="TreeGrafter"/>
</dbReference>
<dbReference type="InterPro" id="IPR001126">
    <property type="entry name" value="UmuC"/>
</dbReference>
<dbReference type="SUPFAM" id="SSF56672">
    <property type="entry name" value="DNA/RNA polymerases"/>
    <property type="match status" value="1"/>
</dbReference>
<comment type="cofactor">
    <cofactor evidence="2">
        <name>Mg(2+)</name>
        <dbReference type="ChEBI" id="CHEBI:18420"/>
    </cofactor>
    <text evidence="2">Binds 2 magnesium ions per subunit.</text>
</comment>
<dbReference type="Gene3D" id="3.30.70.270">
    <property type="match status" value="1"/>
</dbReference>
<comment type="function">
    <text evidence="2">Poorly processive, error-prone DNA polymerase involved in untargeted mutagenesis. Copies undamaged DNA at stalled replication forks, which arise in vivo from mismatched or misaligned primer ends. These misaligned primers can be extended by PolIV. Exhibits no 3'-5' exonuclease (proofreading) activity. May be involved in translesional synthesis, in conjunction with the beta clamp from PolIII.</text>
</comment>
<feature type="binding site" evidence="2">
    <location>
        <position position="105"/>
    </location>
    <ligand>
        <name>Mg(2+)</name>
        <dbReference type="ChEBI" id="CHEBI:18420"/>
    </ligand>
</feature>
<dbReference type="InterPro" id="IPR017961">
    <property type="entry name" value="DNA_pol_Y-fam_little_finger"/>
</dbReference>
<comment type="caution">
    <text evidence="4">The sequence shown here is derived from an EMBL/GenBank/DDBJ whole genome shotgun (WGS) entry which is preliminary data.</text>
</comment>
<proteinExistence type="inferred from homology"/>
<dbReference type="Gene3D" id="3.40.1170.60">
    <property type="match status" value="1"/>
</dbReference>
<comment type="subunit">
    <text evidence="2">Monomer.</text>
</comment>
<keyword evidence="5" id="KW-1185">Reference proteome</keyword>
<keyword evidence="2" id="KW-0479">Metal-binding</keyword>
<keyword evidence="2" id="KW-0808">Transferase</keyword>
<protein>
    <recommendedName>
        <fullName evidence="2">DNA polymerase IV</fullName>
        <shortName evidence="2">Pol IV</shortName>
        <ecNumber evidence="2">2.7.7.7</ecNumber>
    </recommendedName>
</protein>
<sequence length="412" mass="46398">MSRTILHVDLNNFYASVECLYNPEIREKPVIVCGDAEARHGIVLAKNGPAKALGVKTGDLIWQAKLKCPGLIAVPADFRKYLRFSRLAKAIYADYTDRVEAFGVDECWLDITGTEQLFGDGEAVANKIRQRFREELGLTASVGVSWNKIFAKLGSDMKKPDATTVITKENFREKVWPLPVRELLYVGRSTRTKLQNRAVLTIGDLANRDIHSLRLLLGVWGETLWHFANGLDTTPVKFVGEESVVKSVGNSTTAVRDLQNFEDVKMIVYVLAESIAARLRDHGLKCTTVSISVRDKELHSFDRQGKLSVPTFLSGNIATKALELFTANYRWDRAIRSIGVRGADLVTADGHIQLDLFDRDKTQIEGLESAIDKIRHRFGQYSLQRCTMLFDRKLTGFNPKDEHVIHPISYFK</sequence>
<dbReference type="RefSeq" id="WP_132074737.1">
    <property type="nucleotide sequence ID" value="NZ_SLUI01000001.1"/>
</dbReference>
<evidence type="ECO:0000256" key="1">
    <source>
        <dbReference type="ARBA" id="ARBA00010945"/>
    </source>
</evidence>
<dbReference type="OrthoDB" id="9808813at2"/>
<dbReference type="HAMAP" id="MF_01113">
    <property type="entry name" value="DNApol_IV"/>
    <property type="match status" value="1"/>
</dbReference>
<dbReference type="EC" id="2.7.7.7" evidence="2"/>
<feature type="site" description="Substrate discrimination" evidence="2">
    <location>
        <position position="14"/>
    </location>
</feature>
<dbReference type="EMBL" id="SLUI01000001">
    <property type="protein sequence ID" value="TCL40199.1"/>
    <property type="molecule type" value="Genomic_DNA"/>
</dbReference>
<dbReference type="GO" id="GO:0000287">
    <property type="term" value="F:magnesium ion binding"/>
    <property type="evidence" value="ECO:0007669"/>
    <property type="project" value="UniProtKB-UniRule"/>
</dbReference>
<dbReference type="CDD" id="cd03586">
    <property type="entry name" value="PolY_Pol_IV_kappa"/>
    <property type="match status" value="1"/>
</dbReference>
<dbReference type="InterPro" id="IPR036775">
    <property type="entry name" value="DNA_pol_Y-fam_lit_finger_sf"/>
</dbReference>
<dbReference type="Gene3D" id="3.30.1490.100">
    <property type="entry name" value="DNA polymerase, Y-family, little finger domain"/>
    <property type="match status" value="1"/>
</dbReference>
<dbReference type="InterPro" id="IPR050116">
    <property type="entry name" value="DNA_polymerase-Y"/>
</dbReference>
<dbReference type="Gene3D" id="1.10.150.20">
    <property type="entry name" value="5' to 3' exonuclease, C-terminal subdomain"/>
    <property type="match status" value="1"/>
</dbReference>
<comment type="catalytic activity">
    <reaction evidence="2">
        <text>DNA(n) + a 2'-deoxyribonucleoside 5'-triphosphate = DNA(n+1) + diphosphate</text>
        <dbReference type="Rhea" id="RHEA:22508"/>
        <dbReference type="Rhea" id="RHEA-COMP:17339"/>
        <dbReference type="Rhea" id="RHEA-COMP:17340"/>
        <dbReference type="ChEBI" id="CHEBI:33019"/>
        <dbReference type="ChEBI" id="CHEBI:61560"/>
        <dbReference type="ChEBI" id="CHEBI:173112"/>
        <dbReference type="EC" id="2.7.7.7"/>
    </reaction>
</comment>
<dbReference type="GO" id="GO:0006261">
    <property type="term" value="P:DNA-templated DNA replication"/>
    <property type="evidence" value="ECO:0007669"/>
    <property type="project" value="UniProtKB-UniRule"/>
</dbReference>
<evidence type="ECO:0000256" key="2">
    <source>
        <dbReference type="HAMAP-Rule" id="MF_01113"/>
    </source>
</evidence>
<feature type="active site" evidence="2">
    <location>
        <position position="106"/>
    </location>
</feature>
<dbReference type="PROSITE" id="PS50173">
    <property type="entry name" value="UMUC"/>
    <property type="match status" value="1"/>
</dbReference>
<keyword evidence="2" id="KW-0238">DNA-binding</keyword>
<keyword evidence="2" id="KW-0234">DNA repair</keyword>
<dbReference type="GO" id="GO:0003887">
    <property type="term" value="F:DNA-directed DNA polymerase activity"/>
    <property type="evidence" value="ECO:0007669"/>
    <property type="project" value="UniProtKB-UniRule"/>
</dbReference>
<feature type="binding site" evidence="2">
    <location>
        <position position="9"/>
    </location>
    <ligand>
        <name>Mg(2+)</name>
        <dbReference type="ChEBI" id="CHEBI:18420"/>
    </ligand>
</feature>
<keyword evidence="2" id="KW-0235">DNA replication</keyword>
<keyword evidence="2" id="KW-0227">DNA damage</keyword>
<dbReference type="Pfam" id="PF11799">
    <property type="entry name" value="IMS_C"/>
    <property type="match status" value="1"/>
</dbReference>
<keyword evidence="2" id="KW-0548">Nucleotidyltransferase</keyword>
<dbReference type="InterPro" id="IPR043128">
    <property type="entry name" value="Rev_trsase/Diguanyl_cyclase"/>
</dbReference>
<comment type="subcellular location">
    <subcellularLocation>
        <location evidence="2">Cytoplasm</location>
    </subcellularLocation>
</comment>